<dbReference type="InterPro" id="IPR057317">
    <property type="entry name" value="PH-like_tryp"/>
</dbReference>
<feature type="compositionally biased region" description="Low complexity" evidence="1">
    <location>
        <begin position="16"/>
        <end position="42"/>
    </location>
</feature>
<dbReference type="OrthoDB" id="252791at2759"/>
<evidence type="ECO:0000313" key="4">
    <source>
        <dbReference type="Proteomes" id="UP000038009"/>
    </source>
</evidence>
<name>A0A0N0P6H1_LEPSE</name>
<evidence type="ECO:0000256" key="1">
    <source>
        <dbReference type="SAM" id="MobiDB-lite"/>
    </source>
</evidence>
<feature type="region of interest" description="Disordered" evidence="1">
    <location>
        <begin position="1"/>
        <end position="63"/>
    </location>
</feature>
<dbReference type="Proteomes" id="UP000038009">
    <property type="component" value="Unassembled WGS sequence"/>
</dbReference>
<feature type="compositionally biased region" description="Low complexity" evidence="1">
    <location>
        <begin position="253"/>
        <end position="277"/>
    </location>
</feature>
<sequence>MAPRTGPRVKVISPNSGTVTTLSRSVSVSSAYGSSHVSPASSTGRHHGDAHQRSGEREEKPFLRRFAAAAAVVTPPPPQSGRAVLRAMGINIAAPPSSISKKHRDAPAHCTPPPPSTYDKSTASDCSLLNNSGGHHSSYQRTTAPVDHRPPPRGGGDLPNYYDEAELRRAGHAAPTRRRPPPPSSVSSASRSTSRMHPTQGPQRTRSRHDDHEENEDQEAIRRARTALEHAGDAVLRRPFSNISNASGGTNGKTKPSSATGTSASSTSDASANKSVSTLLSGNTSSLPMRPASASPGARMQFTASRQESTQRRGMRLPSVIPITRAGSEGEEDELEDNDEDGLGDASFNAPSKRARSWADIGTENAAATLARRRNQTAAATGQAGDSICSPCYTASASAQQRSPDGTSAAGVRVCPGMFSGVSAIPLDPRLFEGMEHNVRANVTPSPASPLDWKDTVKTGSSVPQQRYCARPLWSLVGTFKTSLSGLVTVDFYQDCLRWFQRNPKGGQQCIRVPLAQLSDAFTTRVVQEDEHIEEKQYTVVVRTSTRPSQVVFGFATVAEANALRNILKRR</sequence>
<feature type="compositionally biased region" description="Polar residues" evidence="1">
    <location>
        <begin position="278"/>
        <end position="287"/>
    </location>
</feature>
<feature type="compositionally biased region" description="Basic and acidic residues" evidence="1">
    <location>
        <begin position="46"/>
        <end position="62"/>
    </location>
</feature>
<comment type="caution">
    <text evidence="3">The sequence shown here is derived from an EMBL/GenBank/DDBJ whole genome shotgun (WGS) entry which is preliminary data.</text>
</comment>
<proteinExistence type="predicted"/>
<gene>
    <name evidence="3" type="ORF">ABL78_3293</name>
</gene>
<feature type="region of interest" description="Disordered" evidence="1">
    <location>
        <begin position="95"/>
        <end position="357"/>
    </location>
</feature>
<organism evidence="3 4">
    <name type="scientific">Leptomonas seymouri</name>
    <dbReference type="NCBI Taxonomy" id="5684"/>
    <lineage>
        <taxon>Eukaryota</taxon>
        <taxon>Discoba</taxon>
        <taxon>Euglenozoa</taxon>
        <taxon>Kinetoplastea</taxon>
        <taxon>Metakinetoplastina</taxon>
        <taxon>Trypanosomatida</taxon>
        <taxon>Trypanosomatidae</taxon>
        <taxon>Leishmaniinae</taxon>
        <taxon>Leptomonas</taxon>
    </lineage>
</organism>
<dbReference type="Pfam" id="PF23732">
    <property type="entry name" value="PH_22"/>
    <property type="match status" value="1"/>
</dbReference>
<evidence type="ECO:0000259" key="2">
    <source>
        <dbReference type="Pfam" id="PF23732"/>
    </source>
</evidence>
<feature type="compositionally biased region" description="Polar residues" evidence="1">
    <location>
        <begin position="118"/>
        <end position="143"/>
    </location>
</feature>
<feature type="compositionally biased region" description="Basic and acidic residues" evidence="1">
    <location>
        <begin position="219"/>
        <end position="236"/>
    </location>
</feature>
<dbReference type="OMA" id="RVCPGMF"/>
<reference evidence="3 4" key="1">
    <citation type="journal article" date="2015" name="PLoS Pathog.">
        <title>Leptomonas seymouri: Adaptations to the Dixenous Life Cycle Analyzed by Genome Sequencing, Transcriptome Profiling and Co-infection with Leishmania donovani.</title>
        <authorList>
            <person name="Kraeva N."/>
            <person name="Butenko A."/>
            <person name="Hlavacova J."/>
            <person name="Kostygov A."/>
            <person name="Myskova J."/>
            <person name="Grybchuk D."/>
            <person name="Lestinova T."/>
            <person name="Votypka J."/>
            <person name="Volf P."/>
            <person name="Opperdoes F."/>
            <person name="Flegontov P."/>
            <person name="Lukes J."/>
            <person name="Yurchenko V."/>
        </authorList>
    </citation>
    <scope>NUCLEOTIDE SEQUENCE [LARGE SCALE GENOMIC DNA]</scope>
    <source>
        <strain evidence="3 4">ATCC 30220</strain>
    </source>
</reference>
<accession>A0A0N0P6H1</accession>
<evidence type="ECO:0000313" key="3">
    <source>
        <dbReference type="EMBL" id="KPI87636.1"/>
    </source>
</evidence>
<dbReference type="VEuPathDB" id="TriTrypDB:Lsey_0079_0220"/>
<feature type="domain" description="PH-like" evidence="2">
    <location>
        <begin position="469"/>
        <end position="569"/>
    </location>
</feature>
<protein>
    <recommendedName>
        <fullName evidence="2">PH-like domain-containing protein</fullName>
    </recommendedName>
</protein>
<feature type="compositionally biased region" description="Low complexity" evidence="1">
    <location>
        <begin position="185"/>
        <end position="195"/>
    </location>
</feature>
<dbReference type="AlphaFoldDB" id="A0A0N0P6H1"/>
<dbReference type="EMBL" id="LJSK01000079">
    <property type="protein sequence ID" value="KPI87636.1"/>
    <property type="molecule type" value="Genomic_DNA"/>
</dbReference>
<feature type="compositionally biased region" description="Acidic residues" evidence="1">
    <location>
        <begin position="329"/>
        <end position="343"/>
    </location>
</feature>
<keyword evidence="4" id="KW-1185">Reference proteome</keyword>